<dbReference type="Pfam" id="PF25481">
    <property type="entry name" value="Nucleoprot-TPR"/>
    <property type="match status" value="1"/>
</dbReference>
<name>A0A1B2JDD4_PICPA</name>
<dbReference type="PANTHER" id="PTHR18898">
    <property type="entry name" value="NUCLEOPROTEIN TPR-RELATED"/>
    <property type="match status" value="1"/>
</dbReference>
<feature type="compositionally biased region" description="Polar residues" evidence="5">
    <location>
        <begin position="1426"/>
        <end position="1436"/>
    </location>
</feature>
<dbReference type="InterPro" id="IPR012929">
    <property type="entry name" value="Nucleoprot-TPR/MLP1-2_dom"/>
</dbReference>
<feature type="domain" description="Nucleoprotein TPR/MPL1" evidence="7">
    <location>
        <begin position="196"/>
        <end position="255"/>
    </location>
</feature>
<dbReference type="GO" id="GO:0006406">
    <property type="term" value="P:mRNA export from nucleus"/>
    <property type="evidence" value="ECO:0007669"/>
    <property type="project" value="TreeGrafter"/>
</dbReference>
<dbReference type="GO" id="GO:0006606">
    <property type="term" value="P:protein import into nucleus"/>
    <property type="evidence" value="ECO:0007669"/>
    <property type="project" value="InterPro"/>
</dbReference>
<feature type="coiled-coil region" evidence="4">
    <location>
        <begin position="471"/>
        <end position="505"/>
    </location>
</feature>
<dbReference type="PANTHER" id="PTHR18898:SF2">
    <property type="entry name" value="NUCLEOPROTEIN TPR"/>
    <property type="match status" value="1"/>
</dbReference>
<evidence type="ECO:0000256" key="1">
    <source>
        <dbReference type="ARBA" id="ARBA00004123"/>
    </source>
</evidence>
<feature type="compositionally biased region" description="Basic and acidic residues" evidence="5">
    <location>
        <begin position="1623"/>
        <end position="1634"/>
    </location>
</feature>
<dbReference type="OrthoDB" id="343070at2759"/>
<feature type="coiled-coil region" evidence="4">
    <location>
        <begin position="825"/>
        <end position="852"/>
    </location>
</feature>
<feature type="compositionally biased region" description="Basic and acidic residues" evidence="5">
    <location>
        <begin position="1477"/>
        <end position="1504"/>
    </location>
</feature>
<evidence type="ECO:0000256" key="2">
    <source>
        <dbReference type="ARBA" id="ARBA00023054"/>
    </source>
</evidence>
<evidence type="ECO:0000259" key="7">
    <source>
        <dbReference type="Pfam" id="PF25481"/>
    </source>
</evidence>
<evidence type="ECO:0000259" key="8">
    <source>
        <dbReference type="Pfam" id="PF25785"/>
    </source>
</evidence>
<evidence type="ECO:0000313" key="10">
    <source>
        <dbReference type="Proteomes" id="UP000094565"/>
    </source>
</evidence>
<keyword evidence="3" id="KW-0539">Nucleus</keyword>
<evidence type="ECO:0000256" key="3">
    <source>
        <dbReference type="ARBA" id="ARBA00023242"/>
    </source>
</evidence>
<feature type="region of interest" description="Disordered" evidence="5">
    <location>
        <begin position="1623"/>
        <end position="1690"/>
    </location>
</feature>
<feature type="coiled-coil region" evidence="4">
    <location>
        <begin position="656"/>
        <end position="687"/>
    </location>
</feature>
<feature type="coiled-coil region" evidence="4">
    <location>
        <begin position="892"/>
        <end position="1074"/>
    </location>
</feature>
<keyword evidence="2 4" id="KW-0175">Coiled coil</keyword>
<reference evidence="9 10" key="1">
    <citation type="submission" date="2016-02" db="EMBL/GenBank/DDBJ databases">
        <title>Comparative genomic and transcriptomic foundation for Pichia pastoris.</title>
        <authorList>
            <person name="Love K.R."/>
            <person name="Shah K.A."/>
            <person name="Whittaker C.A."/>
            <person name="Wu J."/>
            <person name="Bartlett M.C."/>
            <person name="Ma D."/>
            <person name="Leeson R.L."/>
            <person name="Priest M."/>
            <person name="Young S.K."/>
            <person name="Love J.C."/>
        </authorList>
    </citation>
    <scope>NUCLEOTIDE SEQUENCE [LARGE SCALE GENOMIC DNA]</scope>
    <source>
        <strain evidence="9 10">ATCC 28485</strain>
    </source>
</reference>
<evidence type="ECO:0000259" key="6">
    <source>
        <dbReference type="Pfam" id="PF07926"/>
    </source>
</evidence>
<feature type="coiled-coil region" evidence="4">
    <location>
        <begin position="229"/>
        <end position="376"/>
    </location>
</feature>
<keyword evidence="10" id="KW-1185">Reference proteome</keyword>
<dbReference type="Proteomes" id="UP000094565">
    <property type="component" value="Chromosome 2"/>
</dbReference>
<sequence>MSNSEQQESNPGSIARSSAPYEELQLDLPSLSSFLSVDQSILEGVNELLLTQINVQFNNWESLKAEKMIVDMNFEQYKHESFKSLDHLKKELSASHTKNLETEKLLEEGKESNDKLISELESAKTNISNQEKVIANLKLQAETALDEKHSVFELLNSKQSQVNTLKAELDQLSSNNSALRKQYFELENKSQSLTTELSRNKHELFALSQELELTKKNSEWYDSELSNKVQELKRVRLEKREIVSQLQKELDTNRTGFISTKAKYDNLYDSYNKTAADLDKALTDLKRAKDDYSKKESDFFKEMSIKDNQVKFLEESNENRKQRIEELDSVIATLQSEVDNNSSKINSQLEEKEKLIDAQELQIQQLTETIEDLTNQTEHSHGFLNENAQRVLKQSSSNLSLSQLYTDFQLMKKQLSNERRLKEKMQVQIDHFVEELSKKLPIIESTKEKCALMENELVEYSILLEKTRFERDDAKRQVAAWNKSMDEYEDRINSLATQSADLKSQVSMLVAQISLKTDGSSPLTTEEKELIKSLNSQTTSFVNGSDTDKIISERLVKFKDINDLVNKNAELIQALRQLGKKLESQEADQKASKATFESEILKEVRENNNRLEDELKQTQEKLSLIMKERDMFRDIHKLQSEPTESIQTSSPSEREVAALTEELDRSRNELAVLKKESKATIDELNKQIRSLWEAKSDINLQLAKANSSVTVAEERLKASYESNRFIKLELDQLKGANESLSQSLNSTEENNKKLFEETLSLRSEVSNINTELRSLQSEKTIWTSIQERIKDENKQLHSEKASLNSLVNNLQLMLSERENSYTDSVKRLSTSLDSAEKELENAKQRIINQSTELSLLVKRRDSDLDILRTRIDSLTADLSSTRESLIKETAALAHADQTVELLTSQVRVLEEKIKPLHGIASRKLSATSKDLNTIEEYKEALETLQSDLEIAQQSADQFKNVAEAAEAELNRLGSSFDEYKTVYETKLKEYSEENGKLSTSNEDLKQNIEKIKEELQDSKSAWDEERVTLLNKISDLEVDASSVNSFKHDLEAKIELLQTELTQLTEESKLQNDELGKTKSEIDELKKLNQELTLYKNSTDSQITDLTNRAETAEKGLKEAEISWDNQKNLLLGEIKETKNKIDELNVENRMLLNQLQSATASVGGSQLTRNATSTGENDNTSQLISFLRDQKDHISRELQQSQMEVTRLRQQLSIAEEEIEQSKIETEKLEGYEKLSNELQGEIAKSAELSKIVSELRQGNTDLRNENQSQVNRITALYHQVEQEKAKNEPFEIQIKQLKVEVETKSKEATMNQEQLEYWKTRSLNLLNEVGSIGNEEYVKEAESLKEKLAEVEGKHSELSARFSRLKDEAQSKLKRRKEDYEILRKEHEELRKTLADTNAEVSSLTEKLNLSSKTNESLTQELEQLKSKQTSADSNSEKQLDELKKKQEEVERLITENNKLKETQVQSPGNSEEIEALKKELQDAKEAAKKASSQADKDDSTSLDDLKAKLAAEHEADVAARIAAAVEETRKKIRAPVEERIQSVINKRWNDRKKDLENEYQKKIAEASKKSETSGNVGALKKEYETKLEEAKIAAREEGRSAARKEAELRTNLLKRKAEKAEAELKKLKQAQEKVTPTPNPQPQTVETAISETATTSKESNGTQTPTKRAAELDSPSSDSPGKKTKKE</sequence>
<feature type="compositionally biased region" description="Polar residues" evidence="5">
    <location>
        <begin position="1652"/>
        <end position="1669"/>
    </location>
</feature>
<dbReference type="EMBL" id="CP014585">
    <property type="protein sequence ID" value="ANZ75768.1"/>
    <property type="molecule type" value="Genomic_DNA"/>
</dbReference>
<evidence type="ECO:0000256" key="4">
    <source>
        <dbReference type="SAM" id="Coils"/>
    </source>
</evidence>
<feature type="region of interest" description="Disordered" evidence="5">
    <location>
        <begin position="1426"/>
        <end position="1504"/>
    </location>
</feature>
<dbReference type="InterPro" id="IPR057577">
    <property type="entry name" value="Nucleoprot-TPR/MLP1_dom"/>
</dbReference>
<dbReference type="Pfam" id="PF25785">
    <property type="entry name" value="TPR"/>
    <property type="match status" value="1"/>
</dbReference>
<feature type="coiled-coil region" evidence="4">
    <location>
        <begin position="1103"/>
        <end position="1226"/>
    </location>
</feature>
<organism evidence="9 10">
    <name type="scientific">Komagataella pastoris</name>
    <name type="common">Yeast</name>
    <name type="synonym">Pichia pastoris</name>
    <dbReference type="NCBI Taxonomy" id="4922"/>
    <lineage>
        <taxon>Eukaryota</taxon>
        <taxon>Fungi</taxon>
        <taxon>Dikarya</taxon>
        <taxon>Ascomycota</taxon>
        <taxon>Saccharomycotina</taxon>
        <taxon>Pichiomycetes</taxon>
        <taxon>Pichiales</taxon>
        <taxon>Pichiaceae</taxon>
        <taxon>Komagataella</taxon>
    </lineage>
</organism>
<dbReference type="InterPro" id="IPR057974">
    <property type="entry name" value="NUA/TPR/MLP1-2-like_dom"/>
</dbReference>
<dbReference type="GO" id="GO:0005643">
    <property type="term" value="C:nuclear pore"/>
    <property type="evidence" value="ECO:0007669"/>
    <property type="project" value="TreeGrafter"/>
</dbReference>
<feature type="domain" description="NUA/TPR/MLP1-2-like" evidence="8">
    <location>
        <begin position="479"/>
        <end position="587"/>
    </location>
</feature>
<feature type="compositionally biased region" description="Low complexity" evidence="5">
    <location>
        <begin position="1635"/>
        <end position="1650"/>
    </location>
</feature>
<comment type="subcellular location">
    <subcellularLocation>
        <location evidence="1">Nucleus</location>
    </subcellularLocation>
</comment>
<feature type="domain" description="Nucleoprotein TPR/MLP1-2" evidence="6">
    <location>
        <begin position="1032"/>
        <end position="1158"/>
    </location>
</feature>
<proteinExistence type="predicted"/>
<dbReference type="GO" id="GO:0017056">
    <property type="term" value="F:structural constituent of nuclear pore"/>
    <property type="evidence" value="ECO:0007669"/>
    <property type="project" value="TreeGrafter"/>
</dbReference>
<feature type="compositionally biased region" description="Basic and acidic residues" evidence="5">
    <location>
        <begin position="1437"/>
        <end position="1464"/>
    </location>
</feature>
<gene>
    <name evidence="9" type="primary">MLP1</name>
    <name evidence="9" type="ORF">ATY40_BA7502977</name>
</gene>
<evidence type="ECO:0000313" key="9">
    <source>
        <dbReference type="EMBL" id="ANZ75768.1"/>
    </source>
</evidence>
<feature type="coiled-coil region" evidence="4">
    <location>
        <begin position="561"/>
        <end position="628"/>
    </location>
</feature>
<dbReference type="Pfam" id="PF07926">
    <property type="entry name" value="TPR_MLP1_2"/>
    <property type="match status" value="1"/>
</dbReference>
<dbReference type="Gene3D" id="1.10.287.1490">
    <property type="match status" value="2"/>
</dbReference>
<protein>
    <submittedName>
        <fullName evidence="9">BA75_02977T0</fullName>
    </submittedName>
</protein>
<evidence type="ECO:0000256" key="5">
    <source>
        <dbReference type="SAM" id="MobiDB-lite"/>
    </source>
</evidence>
<feature type="coiled-coil region" evidence="4">
    <location>
        <begin position="106"/>
        <end position="196"/>
    </location>
</feature>
<feature type="coiled-coil region" evidence="4">
    <location>
        <begin position="730"/>
        <end position="757"/>
    </location>
</feature>
<accession>A0A1B2JDD4</accession>